<feature type="signal peptide" evidence="4">
    <location>
        <begin position="1"/>
        <end position="19"/>
    </location>
</feature>
<dbReference type="SUPFAM" id="SSF53807">
    <property type="entry name" value="Helical backbone' metal receptor"/>
    <property type="match status" value="1"/>
</dbReference>
<name>A0ABQ1E1Z0_9FIRM</name>
<dbReference type="Proteomes" id="UP000620147">
    <property type="component" value="Unassembled WGS sequence"/>
</dbReference>
<dbReference type="EMBL" id="BLYJ01000030">
    <property type="protein sequence ID" value="GFO88985.1"/>
    <property type="molecule type" value="Genomic_DNA"/>
</dbReference>
<accession>A0ABQ1E1Z0</accession>
<keyword evidence="7" id="KW-1185">Reference proteome</keyword>
<keyword evidence="2 4" id="KW-0732">Signal</keyword>
<comment type="caution">
    <text evidence="6">The sequence shown here is derived from an EMBL/GenBank/DDBJ whole genome shotgun (WGS) entry which is preliminary data.</text>
</comment>
<organism evidence="6 7">
    <name type="scientific">Butyricicoccus faecihominis</name>
    <dbReference type="NCBI Taxonomy" id="1712515"/>
    <lineage>
        <taxon>Bacteria</taxon>
        <taxon>Bacillati</taxon>
        <taxon>Bacillota</taxon>
        <taxon>Clostridia</taxon>
        <taxon>Eubacteriales</taxon>
        <taxon>Butyricicoccaceae</taxon>
        <taxon>Butyricicoccus</taxon>
    </lineage>
</organism>
<proteinExistence type="predicted"/>
<evidence type="ECO:0000256" key="1">
    <source>
        <dbReference type="ARBA" id="ARBA00022448"/>
    </source>
</evidence>
<protein>
    <recommendedName>
        <fullName evidence="5">ZinT domain-containing protein</fullName>
    </recommendedName>
</protein>
<sequence>MKKITALLLALLMLVGALAGCGKQNDTNKTDKLSIVTTIFPEYDWVREILGDKADNAEVTMLLDNGVDLHSYQPTADDIVKISNCDLFIYVGGESDDWVDDALKNATNKNMKVINLLDVLGDSVKTEEVVEGMQETEHDHDHDHSKEVSTFEDDEVQDRSLSDWAGDWQSAYPFVLDGTLDDAFAAMAEKGEMTAEEYKTYYQNGYKTDITNIDIEGDHIEFTYEDSKKVGSNYKYVGYYIQNWSTGTKAAMYRFEAEDKDSGAPVYIEFNDHMIEPAAAEHFHIRMSNESFDAIVDPENSWPTFFPADMTGEEICEHMEGHDHDEDEDHEHEEEKDEHVWLSLKNAEVLVNAISKSLQELDPDNKDTYATNAAAYIEKLSALDGEYQAAVDAATYKTVLFGDRFPFRYLVDDYGLSYYAAFVGCSAETEASFETVSFLAKKVDESKLPCVLTIEGAQHKISETIVQNTAEKNQKVLTMDSMQSTASKDVANGTTYLSVMEKNLSVLKEALG</sequence>
<evidence type="ECO:0000313" key="7">
    <source>
        <dbReference type="Proteomes" id="UP000620147"/>
    </source>
</evidence>
<dbReference type="InterPro" id="IPR015304">
    <property type="entry name" value="ZinT_dom"/>
</dbReference>
<dbReference type="PANTHER" id="PTHR42953">
    <property type="entry name" value="HIGH-AFFINITY ZINC UPTAKE SYSTEM PROTEIN ZNUA-RELATED"/>
    <property type="match status" value="1"/>
</dbReference>
<feature type="domain" description="ZinT" evidence="5">
    <location>
        <begin position="148"/>
        <end position="322"/>
    </location>
</feature>
<evidence type="ECO:0000313" key="6">
    <source>
        <dbReference type="EMBL" id="GFO88985.1"/>
    </source>
</evidence>
<dbReference type="PROSITE" id="PS51257">
    <property type="entry name" value="PROKAR_LIPOPROTEIN"/>
    <property type="match status" value="1"/>
</dbReference>
<dbReference type="InterPro" id="IPR050492">
    <property type="entry name" value="Bact_metal-bind_prot9"/>
</dbReference>
<dbReference type="RefSeq" id="WP_188885846.1">
    <property type="nucleotide sequence ID" value="NZ_BLYJ01000030.1"/>
</dbReference>
<keyword evidence="3" id="KW-0862">Zinc</keyword>
<keyword evidence="1" id="KW-0813">Transport</keyword>
<evidence type="ECO:0000259" key="5">
    <source>
        <dbReference type="Pfam" id="PF09223"/>
    </source>
</evidence>
<dbReference type="PANTHER" id="PTHR42953:SF3">
    <property type="entry name" value="HIGH-AFFINITY ZINC UPTAKE SYSTEM PROTEIN ZNUA"/>
    <property type="match status" value="1"/>
</dbReference>
<feature type="chain" id="PRO_5046695665" description="ZinT domain-containing protein" evidence="4">
    <location>
        <begin position="20"/>
        <end position="512"/>
    </location>
</feature>
<gene>
    <name evidence="6" type="ORF">BUFA31_21490</name>
</gene>
<evidence type="ECO:0000256" key="2">
    <source>
        <dbReference type="ARBA" id="ARBA00022729"/>
    </source>
</evidence>
<evidence type="ECO:0000256" key="4">
    <source>
        <dbReference type="SAM" id="SignalP"/>
    </source>
</evidence>
<dbReference type="Gene3D" id="3.40.50.1980">
    <property type="entry name" value="Nitrogenase molybdenum iron protein domain"/>
    <property type="match status" value="1"/>
</dbReference>
<evidence type="ECO:0000256" key="3">
    <source>
        <dbReference type="ARBA" id="ARBA00022833"/>
    </source>
</evidence>
<dbReference type="InterPro" id="IPR012674">
    <property type="entry name" value="Calycin"/>
</dbReference>
<dbReference type="Gene3D" id="2.40.128.20">
    <property type="match status" value="1"/>
</dbReference>
<reference evidence="6 7" key="1">
    <citation type="submission" date="2020-06" db="EMBL/GenBank/DDBJ databases">
        <title>Characterization of fructooligosaccharide metabolism and fructooligosaccharide-degrading enzymes in human commensal butyrate producers.</title>
        <authorList>
            <person name="Tanno H."/>
            <person name="Fujii T."/>
            <person name="Hirano K."/>
            <person name="Maeno S."/>
            <person name="Tonozuka T."/>
            <person name="Sakamoto M."/>
            <person name="Ohkuma M."/>
            <person name="Tochio T."/>
            <person name="Endo A."/>
        </authorList>
    </citation>
    <scope>NUCLEOTIDE SEQUENCE [LARGE SCALE GENOMIC DNA]</scope>
    <source>
        <strain evidence="6 7">JCM 31056</strain>
    </source>
</reference>
<dbReference type="Pfam" id="PF09223">
    <property type="entry name" value="ZinT"/>
    <property type="match status" value="1"/>
</dbReference>
<dbReference type="SUPFAM" id="SSF50814">
    <property type="entry name" value="Lipocalins"/>
    <property type="match status" value="1"/>
</dbReference>